<evidence type="ECO:0000256" key="8">
    <source>
        <dbReference type="ARBA" id="ARBA00046288"/>
    </source>
</evidence>
<dbReference type="Proteomes" id="UP001432322">
    <property type="component" value="Unassembled WGS sequence"/>
</dbReference>
<evidence type="ECO:0000313" key="14">
    <source>
        <dbReference type="Proteomes" id="UP001432322"/>
    </source>
</evidence>
<feature type="repeat" description="ANK" evidence="9">
    <location>
        <begin position="307"/>
        <end position="340"/>
    </location>
</feature>
<dbReference type="InterPro" id="IPR036770">
    <property type="entry name" value="Ankyrin_rpt-contain_sf"/>
</dbReference>
<evidence type="ECO:0000256" key="10">
    <source>
        <dbReference type="SAM" id="Phobius"/>
    </source>
</evidence>
<dbReference type="EMBL" id="BTSY01000002">
    <property type="protein sequence ID" value="GMT14740.1"/>
    <property type="molecule type" value="Genomic_DNA"/>
</dbReference>
<keyword evidence="6" id="KW-1015">Disulfide bond</keyword>
<dbReference type="SMART" id="SM00004">
    <property type="entry name" value="NL"/>
    <property type="match status" value="1"/>
</dbReference>
<proteinExistence type="predicted"/>
<evidence type="ECO:0000256" key="9">
    <source>
        <dbReference type="PROSITE-ProRule" id="PRU00023"/>
    </source>
</evidence>
<dbReference type="Gene3D" id="1.25.40.20">
    <property type="entry name" value="Ankyrin repeat-containing domain"/>
    <property type="match status" value="1"/>
</dbReference>
<evidence type="ECO:0000256" key="4">
    <source>
        <dbReference type="ARBA" id="ARBA00023043"/>
    </source>
</evidence>
<sequence>LLSLTLLCPAMLIPLFLLLLSSKCSLGLPKRSGLPYSIRPTCFNIDLCREVSSDGLCDLECSSAECAFDGGDCDSINEIGAKLMLALHISPTEFMFVSHRFLSEMSSITRSRVEMARDSQDLLMWEWDPEKGPTRRLYPESQESPYGISSIQIMISIKLIDCPRECGKLIEESIRLWYESIKDDNLSHFMSEMLYEDDESEPIADSTLIILAVLVTAGLICIIFAVISLIRRRKRHITGFEIPDNLPDLHMCPLDPIERIEVKEINRLEKGQDSPLHSIVASNNQSIEEDIEALLKYGESINTIDREGRSVLHVSLVYRRSSQFIRWLISKGADPSTVDDKNQSLLHFSVSNNDLDIVSILLEFPVVARMINHCDYRNMTPLKLAMIESPIEICRLLIDCGAMVDFSGIKGYDPLLCHRSPIHLAVMNDNLEQVELLLERGANINSVDDRGRTALHYAVIYSEMEMVEILIDEEKCEVNRRDNDMKTAEDLARINGKIEVVNLLMEVAAEHAPEEIRHRYRKNLRLHRSRDFIHLQGEKNVESSYHTYVKPDHLKGKSVYSNSSDEGVYSDYQYPELPPRCRSTQTLYYL</sequence>
<keyword evidence="14" id="KW-1185">Reference proteome</keyword>
<evidence type="ECO:0000256" key="2">
    <source>
        <dbReference type="ARBA" id="ARBA00022737"/>
    </source>
</evidence>
<dbReference type="PANTHER" id="PTHR24198">
    <property type="entry name" value="ANKYRIN REPEAT AND PROTEIN KINASE DOMAIN-CONTAINING PROTEIN"/>
    <property type="match status" value="1"/>
</dbReference>
<dbReference type="GO" id="GO:0012505">
    <property type="term" value="C:endomembrane system"/>
    <property type="evidence" value="ECO:0007669"/>
    <property type="project" value="UniProtKB-SubCell"/>
</dbReference>
<dbReference type="InterPro" id="IPR035993">
    <property type="entry name" value="Notch-like_dom_sf"/>
</dbReference>
<comment type="caution">
    <text evidence="13">The sequence shown here is derived from an EMBL/GenBank/DDBJ whole genome shotgun (WGS) entry which is preliminary data.</text>
</comment>
<feature type="signal peptide" evidence="11">
    <location>
        <begin position="1"/>
        <end position="27"/>
    </location>
</feature>
<dbReference type="SUPFAM" id="SSF48403">
    <property type="entry name" value="Ankyrin repeat"/>
    <property type="match status" value="1"/>
</dbReference>
<protein>
    <recommendedName>
        <fullName evidence="12">LNR domain-containing protein</fullName>
    </recommendedName>
</protein>
<dbReference type="InterPro" id="IPR000800">
    <property type="entry name" value="Notch_dom"/>
</dbReference>
<evidence type="ECO:0000256" key="7">
    <source>
        <dbReference type="ARBA" id="ARBA00023180"/>
    </source>
</evidence>
<evidence type="ECO:0000256" key="3">
    <source>
        <dbReference type="ARBA" id="ARBA00022989"/>
    </source>
</evidence>
<keyword evidence="1 10" id="KW-0812">Transmembrane</keyword>
<dbReference type="PROSITE" id="PS50297">
    <property type="entry name" value="ANK_REP_REGION"/>
    <property type="match status" value="3"/>
</dbReference>
<reference evidence="13" key="1">
    <citation type="submission" date="2023-10" db="EMBL/GenBank/DDBJ databases">
        <title>Genome assembly of Pristionchus species.</title>
        <authorList>
            <person name="Yoshida K."/>
            <person name="Sommer R.J."/>
        </authorList>
    </citation>
    <scope>NUCLEOTIDE SEQUENCE</scope>
    <source>
        <strain evidence="13">RS5133</strain>
    </source>
</reference>
<dbReference type="Pfam" id="PF12796">
    <property type="entry name" value="Ank_2"/>
    <property type="match status" value="2"/>
</dbReference>
<dbReference type="SUPFAM" id="SSF90193">
    <property type="entry name" value="Notch domain"/>
    <property type="match status" value="1"/>
</dbReference>
<keyword evidence="7" id="KW-0325">Glycoprotein</keyword>
<gene>
    <name evidence="13" type="ORF">PFISCL1PPCAC_6037</name>
</gene>
<feature type="non-terminal residue" evidence="13">
    <location>
        <position position="1"/>
    </location>
</feature>
<evidence type="ECO:0000256" key="1">
    <source>
        <dbReference type="ARBA" id="ARBA00022692"/>
    </source>
</evidence>
<evidence type="ECO:0000256" key="11">
    <source>
        <dbReference type="SAM" id="SignalP"/>
    </source>
</evidence>
<feature type="chain" id="PRO_5043988965" description="LNR domain-containing protein" evidence="11">
    <location>
        <begin position="28"/>
        <end position="590"/>
    </location>
</feature>
<evidence type="ECO:0000256" key="5">
    <source>
        <dbReference type="ARBA" id="ARBA00023136"/>
    </source>
</evidence>
<evidence type="ECO:0000313" key="13">
    <source>
        <dbReference type="EMBL" id="GMT14740.1"/>
    </source>
</evidence>
<comment type="subcellular location">
    <subcellularLocation>
        <location evidence="8">Endomembrane system</location>
        <topology evidence="8">Single-pass type I membrane protein</topology>
    </subcellularLocation>
</comment>
<evidence type="ECO:0000256" key="6">
    <source>
        <dbReference type="ARBA" id="ARBA00023157"/>
    </source>
</evidence>
<dbReference type="Gene3D" id="4.10.470.20">
    <property type="match status" value="1"/>
</dbReference>
<dbReference type="InterPro" id="IPR002110">
    <property type="entry name" value="Ankyrin_rpt"/>
</dbReference>
<keyword evidence="5 10" id="KW-0472">Membrane</keyword>
<keyword evidence="3 10" id="KW-1133">Transmembrane helix</keyword>
<evidence type="ECO:0000259" key="12">
    <source>
        <dbReference type="SMART" id="SM00004"/>
    </source>
</evidence>
<dbReference type="PANTHER" id="PTHR24198:SF165">
    <property type="entry name" value="ANKYRIN REPEAT-CONTAINING PROTEIN-RELATED"/>
    <property type="match status" value="1"/>
</dbReference>
<keyword evidence="4 9" id="KW-0040">ANK repeat</keyword>
<feature type="domain" description="LNR" evidence="12">
    <location>
        <begin position="35"/>
        <end position="74"/>
    </location>
</feature>
<feature type="transmembrane region" description="Helical" evidence="10">
    <location>
        <begin position="208"/>
        <end position="230"/>
    </location>
</feature>
<feature type="repeat" description="ANK" evidence="9">
    <location>
        <begin position="417"/>
        <end position="449"/>
    </location>
</feature>
<dbReference type="PROSITE" id="PS50088">
    <property type="entry name" value="ANK_REPEAT"/>
    <property type="match status" value="3"/>
</dbReference>
<dbReference type="Pfam" id="PF00066">
    <property type="entry name" value="Notch"/>
    <property type="match status" value="1"/>
</dbReference>
<organism evidence="13 14">
    <name type="scientific">Pristionchus fissidentatus</name>
    <dbReference type="NCBI Taxonomy" id="1538716"/>
    <lineage>
        <taxon>Eukaryota</taxon>
        <taxon>Metazoa</taxon>
        <taxon>Ecdysozoa</taxon>
        <taxon>Nematoda</taxon>
        <taxon>Chromadorea</taxon>
        <taxon>Rhabditida</taxon>
        <taxon>Rhabditina</taxon>
        <taxon>Diplogasteromorpha</taxon>
        <taxon>Diplogasteroidea</taxon>
        <taxon>Neodiplogasteridae</taxon>
        <taxon>Pristionchus</taxon>
    </lineage>
</organism>
<dbReference type="AlphaFoldDB" id="A0AAV5V885"/>
<keyword evidence="2" id="KW-0677">Repeat</keyword>
<name>A0AAV5V885_9BILA</name>
<dbReference type="SMART" id="SM00248">
    <property type="entry name" value="ANK"/>
    <property type="match status" value="7"/>
</dbReference>
<feature type="repeat" description="ANK" evidence="9">
    <location>
        <begin position="450"/>
        <end position="472"/>
    </location>
</feature>
<keyword evidence="11" id="KW-0732">Signal</keyword>
<accession>A0AAV5V885</accession>